<evidence type="ECO:0000313" key="2">
    <source>
        <dbReference type="EMBL" id="EID81493.1"/>
    </source>
</evidence>
<accession>I0WYM7</accession>
<feature type="signal peptide" evidence="1">
    <location>
        <begin position="1"/>
        <end position="27"/>
    </location>
</feature>
<gene>
    <name evidence="2" type="ORF">W59_02811</name>
</gene>
<feature type="chain" id="PRO_5003635608" description="Secreted protein" evidence="1">
    <location>
        <begin position="28"/>
        <end position="149"/>
    </location>
</feature>
<reference evidence="2 3" key="1">
    <citation type="journal article" date="2012" name="J. Bacteriol.">
        <title>Draft genome sequence of the nitrophenol-degrading actinomycete Rhodococcus imtechensis RKJ300.</title>
        <authorList>
            <person name="Vikram S."/>
            <person name="Kumar S."/>
            <person name="Subramanian S."/>
            <person name="Raghava G.P."/>
        </authorList>
    </citation>
    <scope>NUCLEOTIDE SEQUENCE [LARGE SCALE GENOMIC DNA]</scope>
    <source>
        <strain evidence="2 3">RKJ300</strain>
    </source>
</reference>
<dbReference type="AlphaFoldDB" id="I0WYM7"/>
<dbReference type="EMBL" id="AJJH01000015">
    <property type="protein sequence ID" value="EID81493.1"/>
    <property type="molecule type" value="Genomic_DNA"/>
</dbReference>
<comment type="caution">
    <text evidence="2">The sequence shown here is derived from an EMBL/GenBank/DDBJ whole genome shotgun (WGS) entry which is preliminary data.</text>
</comment>
<keyword evidence="1" id="KW-0732">Signal</keyword>
<organism evidence="2 3">
    <name type="scientific">Rhodococcus opacus RKJ300 = JCM 13270</name>
    <dbReference type="NCBI Taxonomy" id="1165867"/>
    <lineage>
        <taxon>Bacteria</taxon>
        <taxon>Bacillati</taxon>
        <taxon>Actinomycetota</taxon>
        <taxon>Actinomycetes</taxon>
        <taxon>Mycobacteriales</taxon>
        <taxon>Nocardiaceae</taxon>
        <taxon>Rhodococcus</taxon>
    </lineage>
</organism>
<evidence type="ECO:0008006" key="4">
    <source>
        <dbReference type="Google" id="ProtNLM"/>
    </source>
</evidence>
<evidence type="ECO:0000256" key="1">
    <source>
        <dbReference type="SAM" id="SignalP"/>
    </source>
</evidence>
<proteinExistence type="predicted"/>
<protein>
    <recommendedName>
        <fullName evidence="4">Secreted protein</fullName>
    </recommendedName>
</protein>
<evidence type="ECO:0000313" key="3">
    <source>
        <dbReference type="Proteomes" id="UP000006447"/>
    </source>
</evidence>
<dbReference type="Proteomes" id="UP000006447">
    <property type="component" value="Unassembled WGS sequence"/>
</dbReference>
<dbReference type="PATRIC" id="fig|1165867.3.peg.561"/>
<name>I0WYM7_RHOOP</name>
<sequence>MGNLVVRSAVAGSLAAAALLGAPAAAAADTATLTPTYTIGHGLSPGDISVCGGRIDAQASSGHPEPHGPNYVLLKTYFVGTSRVCLVDGTLHWRNLDTGASGTKQWALSGWDGPGAPTAVYFDPGPGRVGIEITTSTPNIPGRGEFTAS</sequence>